<name>A0ABP7GCY8_9ACTN</name>
<dbReference type="InterPro" id="IPR000792">
    <property type="entry name" value="Tscrpt_reg_LuxR_C"/>
</dbReference>
<sequence>MTDRCPDVVILACDDERTAAIERLAQQVWAMGSKVLLLLPRCHEELFDTVAKVSTDGFLILDQLTTETLNDSLQKVCRGDVVIPPQIGGRLLAKARAGQVEPTPPLPDLTPRERQALQLLVGGLSNKQIATQLQISSHGAKRLVANVLAKLNCPNRTLAVAVALQYNLVKQCTEADH</sequence>
<dbReference type="PRINTS" id="PR00038">
    <property type="entry name" value="HTHLUXR"/>
</dbReference>
<dbReference type="Pfam" id="PF00196">
    <property type="entry name" value="GerE"/>
    <property type="match status" value="1"/>
</dbReference>
<evidence type="ECO:0000313" key="6">
    <source>
        <dbReference type="Proteomes" id="UP001500908"/>
    </source>
</evidence>
<dbReference type="SMART" id="SM00421">
    <property type="entry name" value="HTH_LUXR"/>
    <property type="match status" value="1"/>
</dbReference>
<dbReference type="InterPro" id="IPR016032">
    <property type="entry name" value="Sig_transdc_resp-reg_C-effctor"/>
</dbReference>
<proteinExistence type="predicted"/>
<keyword evidence="2" id="KW-0238">DNA-binding</keyword>
<dbReference type="PROSITE" id="PS50043">
    <property type="entry name" value="HTH_LUXR_2"/>
    <property type="match status" value="1"/>
</dbReference>
<keyword evidence="3" id="KW-0804">Transcription</keyword>
<keyword evidence="1" id="KW-0805">Transcription regulation</keyword>
<evidence type="ECO:0000256" key="2">
    <source>
        <dbReference type="ARBA" id="ARBA00023125"/>
    </source>
</evidence>
<dbReference type="PANTHER" id="PTHR44688">
    <property type="entry name" value="DNA-BINDING TRANSCRIPTIONAL ACTIVATOR DEVR_DOSR"/>
    <property type="match status" value="1"/>
</dbReference>
<dbReference type="Proteomes" id="UP001500908">
    <property type="component" value="Unassembled WGS sequence"/>
</dbReference>
<accession>A0ABP7GCY8</accession>
<dbReference type="RefSeq" id="WP_344976115.1">
    <property type="nucleotide sequence ID" value="NZ_BAABDD010000035.1"/>
</dbReference>
<dbReference type="CDD" id="cd06170">
    <property type="entry name" value="LuxR_C_like"/>
    <property type="match status" value="1"/>
</dbReference>
<evidence type="ECO:0000259" key="4">
    <source>
        <dbReference type="PROSITE" id="PS50043"/>
    </source>
</evidence>
<reference evidence="6" key="1">
    <citation type="journal article" date="2019" name="Int. J. Syst. Evol. Microbiol.">
        <title>The Global Catalogue of Microorganisms (GCM) 10K type strain sequencing project: providing services to taxonomists for standard genome sequencing and annotation.</title>
        <authorList>
            <consortium name="The Broad Institute Genomics Platform"/>
            <consortium name="The Broad Institute Genome Sequencing Center for Infectious Disease"/>
            <person name="Wu L."/>
            <person name="Ma J."/>
        </authorList>
    </citation>
    <scope>NUCLEOTIDE SEQUENCE [LARGE SCALE GENOMIC DNA]</scope>
    <source>
        <strain evidence="6">JCM 17137</strain>
    </source>
</reference>
<comment type="caution">
    <text evidence="5">The sequence shown here is derived from an EMBL/GenBank/DDBJ whole genome shotgun (WGS) entry which is preliminary data.</text>
</comment>
<evidence type="ECO:0000256" key="3">
    <source>
        <dbReference type="ARBA" id="ARBA00023163"/>
    </source>
</evidence>
<evidence type="ECO:0000313" key="5">
    <source>
        <dbReference type="EMBL" id="GAA3762397.1"/>
    </source>
</evidence>
<protein>
    <submittedName>
        <fullName evidence="5">Response regulator transcription factor</fullName>
    </submittedName>
</protein>
<feature type="domain" description="HTH luxR-type" evidence="4">
    <location>
        <begin position="102"/>
        <end position="167"/>
    </location>
</feature>
<organism evidence="5 6">
    <name type="scientific">Salinactinospora qingdaonensis</name>
    <dbReference type="NCBI Taxonomy" id="702744"/>
    <lineage>
        <taxon>Bacteria</taxon>
        <taxon>Bacillati</taxon>
        <taxon>Actinomycetota</taxon>
        <taxon>Actinomycetes</taxon>
        <taxon>Streptosporangiales</taxon>
        <taxon>Nocardiopsidaceae</taxon>
        <taxon>Salinactinospora</taxon>
    </lineage>
</organism>
<evidence type="ECO:0000256" key="1">
    <source>
        <dbReference type="ARBA" id="ARBA00023015"/>
    </source>
</evidence>
<gene>
    <name evidence="5" type="ORF">GCM10022402_45030</name>
</gene>
<dbReference type="SUPFAM" id="SSF46894">
    <property type="entry name" value="C-terminal effector domain of the bipartite response regulators"/>
    <property type="match status" value="1"/>
</dbReference>
<dbReference type="PANTHER" id="PTHR44688:SF16">
    <property type="entry name" value="DNA-BINDING TRANSCRIPTIONAL ACTIVATOR DEVR_DOSR"/>
    <property type="match status" value="1"/>
</dbReference>
<dbReference type="EMBL" id="BAABDD010000035">
    <property type="protein sequence ID" value="GAA3762397.1"/>
    <property type="molecule type" value="Genomic_DNA"/>
</dbReference>
<keyword evidence="6" id="KW-1185">Reference proteome</keyword>
<dbReference type="Gene3D" id="3.40.50.2300">
    <property type="match status" value="1"/>
</dbReference>